<dbReference type="GO" id="GO:0005730">
    <property type="term" value="C:nucleolus"/>
    <property type="evidence" value="ECO:0007669"/>
    <property type="project" value="TreeGrafter"/>
</dbReference>
<dbReference type="Gene3D" id="3.90.1150.80">
    <property type="match status" value="1"/>
</dbReference>
<accession>A0A1B9GNG4</accession>
<evidence type="ECO:0000313" key="4">
    <source>
        <dbReference type="Proteomes" id="UP000092666"/>
    </source>
</evidence>
<dbReference type="GO" id="GO:0045144">
    <property type="term" value="P:meiotic sister chromatid segregation"/>
    <property type="evidence" value="ECO:0007669"/>
    <property type="project" value="TreeGrafter"/>
</dbReference>
<keyword evidence="4" id="KW-1185">Reference proteome</keyword>
<feature type="coiled-coil region" evidence="1">
    <location>
        <begin position="146"/>
        <end position="173"/>
    </location>
</feature>
<reference evidence="4" key="2">
    <citation type="submission" date="2013-12" db="EMBL/GenBank/DDBJ databases">
        <title>Evolution of pathogenesis and genome organization in the Tremellales.</title>
        <authorList>
            <person name="Cuomo C."/>
            <person name="Litvintseva A."/>
            <person name="Heitman J."/>
            <person name="Chen Y."/>
            <person name="Sun S."/>
            <person name="Springer D."/>
            <person name="Dromer F."/>
            <person name="Young S."/>
            <person name="Zeng Q."/>
            <person name="Chapman S."/>
            <person name="Gujja S."/>
            <person name="Saif S."/>
            <person name="Birren B."/>
        </authorList>
    </citation>
    <scope>NUCLEOTIDE SEQUENCE [LARGE SCALE GENOMIC DNA]</scope>
    <source>
        <strain evidence="4">BCC8398</strain>
    </source>
</reference>
<dbReference type="EMBL" id="KI669508">
    <property type="protein sequence ID" value="OCF32395.1"/>
    <property type="molecule type" value="Genomic_DNA"/>
</dbReference>
<name>A0A1B9GNG4_9TREE</name>
<dbReference type="InterPro" id="IPR038608">
    <property type="entry name" value="Csm1/Pcs1_C_sf"/>
</dbReference>
<evidence type="ECO:0000313" key="3">
    <source>
        <dbReference type="EMBL" id="OCF32395.1"/>
    </source>
</evidence>
<feature type="compositionally biased region" description="Basic residues" evidence="2">
    <location>
        <begin position="1"/>
        <end position="11"/>
    </location>
</feature>
<dbReference type="GO" id="GO:0051315">
    <property type="term" value="P:attachment of mitotic spindle microtubules to kinetochore"/>
    <property type="evidence" value="ECO:0007669"/>
    <property type="project" value="TreeGrafter"/>
</dbReference>
<dbReference type="GO" id="GO:0072686">
    <property type="term" value="C:mitotic spindle"/>
    <property type="evidence" value="ECO:0007669"/>
    <property type="project" value="TreeGrafter"/>
</dbReference>
<gene>
    <name evidence="3" type="ORF">I316_05820</name>
</gene>
<evidence type="ECO:0008006" key="5">
    <source>
        <dbReference type="Google" id="ProtNLM"/>
    </source>
</evidence>
<dbReference type="PANTHER" id="PTHR28006:SF1">
    <property type="entry name" value="MONOPOLIN COMPLEX SUBUNIT CSM1"/>
    <property type="match status" value="1"/>
</dbReference>
<feature type="compositionally biased region" description="Polar residues" evidence="2">
    <location>
        <begin position="183"/>
        <end position="202"/>
    </location>
</feature>
<dbReference type="OrthoDB" id="3216420at2759"/>
<dbReference type="Proteomes" id="UP000092666">
    <property type="component" value="Unassembled WGS sequence"/>
</dbReference>
<dbReference type="GO" id="GO:0034506">
    <property type="term" value="C:chromosome, centromeric core domain"/>
    <property type="evidence" value="ECO:0007669"/>
    <property type="project" value="TreeGrafter"/>
</dbReference>
<evidence type="ECO:0000256" key="1">
    <source>
        <dbReference type="SAM" id="Coils"/>
    </source>
</evidence>
<dbReference type="CDD" id="cd23787">
    <property type="entry name" value="RWD_CSM1"/>
    <property type="match status" value="1"/>
</dbReference>
<dbReference type="InterPro" id="IPR040349">
    <property type="entry name" value="Csm1/Pcs1"/>
</dbReference>
<reference evidence="3 4" key="1">
    <citation type="submission" date="2013-07" db="EMBL/GenBank/DDBJ databases">
        <title>The Genome Sequence of Cryptococcus heveanensis BCC8398.</title>
        <authorList>
            <consortium name="The Broad Institute Genome Sequencing Platform"/>
            <person name="Cuomo C."/>
            <person name="Litvintseva A."/>
            <person name="Chen Y."/>
            <person name="Heitman J."/>
            <person name="Sun S."/>
            <person name="Springer D."/>
            <person name="Dromer F."/>
            <person name="Young S.K."/>
            <person name="Zeng Q."/>
            <person name="Gargeya S."/>
            <person name="Fitzgerald M."/>
            <person name="Abouelleil A."/>
            <person name="Alvarado L."/>
            <person name="Berlin A.M."/>
            <person name="Chapman S.B."/>
            <person name="Dewar J."/>
            <person name="Goldberg J."/>
            <person name="Griggs A."/>
            <person name="Gujja S."/>
            <person name="Hansen M."/>
            <person name="Howarth C."/>
            <person name="Imamovic A."/>
            <person name="Larimer J."/>
            <person name="McCowan C."/>
            <person name="Murphy C."/>
            <person name="Pearson M."/>
            <person name="Priest M."/>
            <person name="Roberts A."/>
            <person name="Saif S."/>
            <person name="Shea T."/>
            <person name="Sykes S."/>
            <person name="Wortman J."/>
            <person name="Nusbaum C."/>
            <person name="Birren B."/>
        </authorList>
    </citation>
    <scope>NUCLEOTIDE SEQUENCE [LARGE SCALE GENOMIC DNA]</scope>
    <source>
        <strain evidence="3 4">BCC8398</strain>
    </source>
</reference>
<keyword evidence="1" id="KW-0175">Coiled coil</keyword>
<feature type="region of interest" description="Disordered" evidence="2">
    <location>
        <begin position="1"/>
        <end position="23"/>
    </location>
</feature>
<dbReference type="PANTHER" id="PTHR28006">
    <property type="entry name" value="MONOPOLIN COMPLEX SUBUNIT CSM1"/>
    <property type="match status" value="1"/>
</dbReference>
<feature type="region of interest" description="Disordered" evidence="2">
    <location>
        <begin position="178"/>
        <end position="204"/>
    </location>
</feature>
<dbReference type="GO" id="GO:1990644">
    <property type="term" value="F:microtubule site clamp"/>
    <property type="evidence" value="ECO:0007669"/>
    <property type="project" value="TreeGrafter"/>
</dbReference>
<organism evidence="3 4">
    <name type="scientific">Kwoniella heveanensis BCC8398</name>
    <dbReference type="NCBI Taxonomy" id="1296120"/>
    <lineage>
        <taxon>Eukaryota</taxon>
        <taxon>Fungi</taxon>
        <taxon>Dikarya</taxon>
        <taxon>Basidiomycota</taxon>
        <taxon>Agaricomycotina</taxon>
        <taxon>Tremellomycetes</taxon>
        <taxon>Tremellales</taxon>
        <taxon>Cryptococcaceae</taxon>
        <taxon>Kwoniella</taxon>
    </lineage>
</organism>
<sequence length="329" mass="36701">MQKLKTRRKRQNPPPRRPTPQRYYSLPALTTRMEGKMTLMAAERDRIRTQRDTFSIQFEELTKIRWEGDGLYEKYKSKAELQAKTQNDIIASQTALTEKLQAKVKALEKALSASVTSKADGSGEVPAAGGVFVGQSGSGKVDPKEVKALKDELAKLKAESKGKDEKIAQITREYKAEVEHSRTLQASSSGKGTSAAPTQSIGDFSATPEEAAKDAKSLALYEDLTLLNIANVKIKSTKNGDETTFNCILSLDGQSLNFKLRCYTEIDKTRTPPYVKTVHYIPEQSTLQNEPASFVKRLDYFATEFVIPRDQLGGFFMELRAKMSPEDEE</sequence>
<dbReference type="GO" id="GO:0033551">
    <property type="term" value="C:monopolin complex"/>
    <property type="evidence" value="ECO:0007669"/>
    <property type="project" value="InterPro"/>
</dbReference>
<dbReference type="STRING" id="1296120.A0A1B9GNG4"/>
<evidence type="ECO:0000256" key="2">
    <source>
        <dbReference type="SAM" id="MobiDB-lite"/>
    </source>
</evidence>
<proteinExistence type="predicted"/>
<dbReference type="AlphaFoldDB" id="A0A1B9GNG4"/>
<protein>
    <recommendedName>
        <fullName evidence="5">Monopolin complex subunit Csm1/Pcs1 C-terminal domain-containing protein</fullName>
    </recommendedName>
</protein>